<dbReference type="CDD" id="cd07326">
    <property type="entry name" value="M56_BlaR1_MecR1_like"/>
    <property type="match status" value="1"/>
</dbReference>
<keyword evidence="1" id="KW-0472">Membrane</keyword>
<dbReference type="Pfam" id="PF05569">
    <property type="entry name" value="Peptidase_M56"/>
    <property type="match status" value="1"/>
</dbReference>
<dbReference type="EMBL" id="CP012670">
    <property type="protein sequence ID" value="AUX20890.1"/>
    <property type="molecule type" value="Genomic_DNA"/>
</dbReference>
<evidence type="ECO:0000313" key="4">
    <source>
        <dbReference type="Proteomes" id="UP000295781"/>
    </source>
</evidence>
<keyword evidence="1" id="KW-1133">Transmembrane helix</keyword>
<dbReference type="InterPro" id="IPR008756">
    <property type="entry name" value="Peptidase_M56"/>
</dbReference>
<feature type="transmembrane region" description="Helical" evidence="1">
    <location>
        <begin position="45"/>
        <end position="69"/>
    </location>
</feature>
<dbReference type="AlphaFoldDB" id="A0A4P2PW48"/>
<feature type="transmembrane region" description="Helical" evidence="1">
    <location>
        <begin position="303"/>
        <end position="320"/>
    </location>
</feature>
<feature type="transmembrane region" description="Helical" evidence="1">
    <location>
        <begin position="12"/>
        <end position="33"/>
    </location>
</feature>
<name>A0A4P2PW48_SORCE</name>
<dbReference type="RefSeq" id="WP_129346287.1">
    <property type="nucleotide sequence ID" value="NZ_CP012670.1"/>
</dbReference>
<evidence type="ECO:0000256" key="1">
    <source>
        <dbReference type="SAM" id="Phobius"/>
    </source>
</evidence>
<evidence type="ECO:0000313" key="3">
    <source>
        <dbReference type="EMBL" id="AUX20890.1"/>
    </source>
</evidence>
<dbReference type="InterPro" id="IPR052173">
    <property type="entry name" value="Beta-lactam_resp_regulator"/>
</dbReference>
<sequence>MTPPLASLPLGAAFVAFALVSAWAVGLVARFAVRWPSPGQRLPSTALRAAVVFAPAVLGAVGCAALALPNPLVGCHCAEHGLHHPHLCALHLVFALPLVTPSAYLVGAWLALVAPGVLRLVRDAIASARWTRAVRRLPAVALDGVAVRLADCGAPTAFTIGALSPVIVVDRVLFRSLSDEERRAVVHHERAHVERRDGLTLLAMRLCVSLFPGPAGQRLVEAWRAAAEQSCDRHAAGKLGDPTAVAAALVAVEKIRAQGSRRAALPAHAMGALAGDDLSRRVLALLEVNTPPQRTEPLLANDVFATAIVAASALLLTFVWPGDGFHHAIETLLGHLIH</sequence>
<organism evidence="3 4">
    <name type="scientific">Sorangium cellulosum</name>
    <name type="common">Polyangium cellulosum</name>
    <dbReference type="NCBI Taxonomy" id="56"/>
    <lineage>
        <taxon>Bacteria</taxon>
        <taxon>Pseudomonadati</taxon>
        <taxon>Myxococcota</taxon>
        <taxon>Polyangia</taxon>
        <taxon>Polyangiales</taxon>
        <taxon>Polyangiaceae</taxon>
        <taxon>Sorangium</taxon>
    </lineage>
</organism>
<reference evidence="3 4" key="1">
    <citation type="submission" date="2015-09" db="EMBL/GenBank/DDBJ databases">
        <title>Sorangium comparison.</title>
        <authorList>
            <person name="Zaburannyi N."/>
            <person name="Bunk B."/>
            <person name="Overmann J."/>
            <person name="Mueller R."/>
        </authorList>
    </citation>
    <scope>NUCLEOTIDE SEQUENCE [LARGE SCALE GENOMIC DNA]</scope>
    <source>
        <strain evidence="3 4">So ceGT47</strain>
    </source>
</reference>
<proteinExistence type="predicted"/>
<dbReference type="PANTHER" id="PTHR34978">
    <property type="entry name" value="POSSIBLE SENSOR-TRANSDUCER PROTEIN BLAR"/>
    <property type="match status" value="1"/>
</dbReference>
<gene>
    <name evidence="3" type="ORF">SOCEGT47_013660</name>
</gene>
<dbReference type="OrthoDB" id="292566at2"/>
<protein>
    <recommendedName>
        <fullName evidence="2">Peptidase M56 domain-containing protein</fullName>
    </recommendedName>
</protein>
<evidence type="ECO:0000259" key="2">
    <source>
        <dbReference type="Pfam" id="PF05569"/>
    </source>
</evidence>
<dbReference type="Proteomes" id="UP000295781">
    <property type="component" value="Chromosome"/>
</dbReference>
<dbReference type="Gene3D" id="3.30.2010.10">
    <property type="entry name" value="Metalloproteases ('zincins'), catalytic domain"/>
    <property type="match status" value="1"/>
</dbReference>
<dbReference type="PANTHER" id="PTHR34978:SF3">
    <property type="entry name" value="SLR0241 PROTEIN"/>
    <property type="match status" value="1"/>
</dbReference>
<keyword evidence="1" id="KW-0812">Transmembrane</keyword>
<accession>A0A4P2PW48</accession>
<feature type="transmembrane region" description="Helical" evidence="1">
    <location>
        <begin position="89"/>
        <end position="112"/>
    </location>
</feature>
<feature type="domain" description="Peptidase M56" evidence="2">
    <location>
        <begin position="112"/>
        <end position="235"/>
    </location>
</feature>